<accession>A0A1Q4V917</accession>
<reference evidence="3 4" key="1">
    <citation type="submission" date="2015-06" db="EMBL/GenBank/DDBJ databases">
        <title>Cloning and characterization of the uncialamcin biosynthetic gene cluster.</title>
        <authorList>
            <person name="Yan X."/>
            <person name="Huang T."/>
            <person name="Ge H."/>
            <person name="Shen B."/>
        </authorList>
    </citation>
    <scope>NUCLEOTIDE SEQUENCE [LARGE SCALE GENOMIC DNA]</scope>
    <source>
        <strain evidence="3 4">DCA2648</strain>
    </source>
</reference>
<feature type="transmembrane region" description="Helical" evidence="2">
    <location>
        <begin position="145"/>
        <end position="166"/>
    </location>
</feature>
<keyword evidence="2" id="KW-0472">Membrane</keyword>
<feature type="compositionally biased region" description="Polar residues" evidence="1">
    <location>
        <begin position="543"/>
        <end position="561"/>
    </location>
</feature>
<sequence length="561" mass="62756">MRSPVRPEASEACRYLCAGTHLDKRFRDTVINELYVHEERFAAPSFGIDAARVLAHALLARRLELRWALAILAVWVAALPLTGGEFLWIMLPSLLFTAVSRTRRRLRRASPLLRALGTVLRWYVTLMLVAAMLTMFPFWDEARQLGSGLLGLLLHPPAMLFSFVPWRELSAWIDWPDPLVPLYVPFLVIAVLVGLRQGGFARLMDGPLSAAHFPDPTVDPAEAVRDGRARRLLALVRREQHSPLAIYDSADPFRGAGEPYEPWTLTVELRPRAGHQPEPVDNRAALERVRPLVEALRTPSPHGSPRAAEVVRDRLRELEVDECVFLPPDGLRRREEAPYDAERFAVQRREAIEEGGEARRHFLRIRVGGWEGELMVTVYVRVHTQGGMLMLEVAPYVLLPVLREFRDADRTAHRYVHNSAFSKAVRALTRTPSSLAGSVALLGGWSGSGWNVAVEGNRGALPEGPALAVRELGASDEASLFEWMDVRRYLQSIQERVGEGVKHALYDAGWQTAAFEQKIVNVSGGVYIESARNSAFGFGERSTAVTDNNTNRGTGNEQRRQ</sequence>
<name>A0A1Q4V917_9ACTN</name>
<protein>
    <submittedName>
        <fullName evidence="3">Uncharacterized protein</fullName>
    </submittedName>
</protein>
<evidence type="ECO:0000313" key="4">
    <source>
        <dbReference type="Proteomes" id="UP000186455"/>
    </source>
</evidence>
<feature type="region of interest" description="Disordered" evidence="1">
    <location>
        <begin position="541"/>
        <end position="561"/>
    </location>
</feature>
<evidence type="ECO:0000256" key="1">
    <source>
        <dbReference type="SAM" id="MobiDB-lite"/>
    </source>
</evidence>
<gene>
    <name evidence="3" type="ORF">AB852_16645</name>
</gene>
<feature type="transmembrane region" description="Helical" evidence="2">
    <location>
        <begin position="120"/>
        <end position="139"/>
    </location>
</feature>
<proteinExistence type="predicted"/>
<comment type="caution">
    <text evidence="3">The sequence shown here is derived from an EMBL/GenBank/DDBJ whole genome shotgun (WGS) entry which is preliminary data.</text>
</comment>
<keyword evidence="4" id="KW-1185">Reference proteome</keyword>
<evidence type="ECO:0000313" key="3">
    <source>
        <dbReference type="EMBL" id="OKH94341.1"/>
    </source>
</evidence>
<feature type="transmembrane region" description="Helical" evidence="2">
    <location>
        <begin position="67"/>
        <end position="99"/>
    </location>
</feature>
<keyword evidence="2" id="KW-0812">Transmembrane</keyword>
<dbReference type="Proteomes" id="UP000186455">
    <property type="component" value="Unassembled WGS sequence"/>
</dbReference>
<dbReference type="EMBL" id="LFBV01000003">
    <property type="protein sequence ID" value="OKH94341.1"/>
    <property type="molecule type" value="Genomic_DNA"/>
</dbReference>
<evidence type="ECO:0000256" key="2">
    <source>
        <dbReference type="SAM" id="Phobius"/>
    </source>
</evidence>
<keyword evidence="2" id="KW-1133">Transmembrane helix</keyword>
<dbReference type="STRING" id="1048205.AB852_16645"/>
<dbReference type="AlphaFoldDB" id="A0A1Q4V917"/>
<organism evidence="3 4">
    <name type="scientific">Streptomyces uncialis</name>
    <dbReference type="NCBI Taxonomy" id="1048205"/>
    <lineage>
        <taxon>Bacteria</taxon>
        <taxon>Bacillati</taxon>
        <taxon>Actinomycetota</taxon>
        <taxon>Actinomycetes</taxon>
        <taxon>Kitasatosporales</taxon>
        <taxon>Streptomycetaceae</taxon>
        <taxon>Streptomyces</taxon>
    </lineage>
</organism>
<feature type="transmembrane region" description="Helical" evidence="2">
    <location>
        <begin position="178"/>
        <end position="195"/>
    </location>
</feature>